<keyword evidence="2" id="KW-0560">Oxidoreductase</keyword>
<dbReference type="SUPFAM" id="SSF51735">
    <property type="entry name" value="NAD(P)-binding Rossmann-fold domains"/>
    <property type="match status" value="1"/>
</dbReference>
<dbReference type="Gene3D" id="3.40.50.720">
    <property type="entry name" value="NAD(P)-binding Rossmann-like Domain"/>
    <property type="match status" value="1"/>
</dbReference>
<dbReference type="PANTHER" id="PTHR43639">
    <property type="entry name" value="OXIDOREDUCTASE, SHORT-CHAIN DEHYDROGENASE/REDUCTASE FAMILY (AFU_ORTHOLOGUE AFUA_5G02870)"/>
    <property type="match status" value="1"/>
</dbReference>
<dbReference type="InterPro" id="IPR002347">
    <property type="entry name" value="SDR_fam"/>
</dbReference>
<keyword evidence="5" id="KW-1185">Reference proteome</keyword>
<evidence type="ECO:0000313" key="4">
    <source>
        <dbReference type="EMBL" id="MBP0617737.1"/>
    </source>
</evidence>
<evidence type="ECO:0000256" key="2">
    <source>
        <dbReference type="ARBA" id="ARBA00023002"/>
    </source>
</evidence>
<dbReference type="Proteomes" id="UP000678276">
    <property type="component" value="Unassembled WGS sequence"/>
</dbReference>
<evidence type="ECO:0000259" key="3">
    <source>
        <dbReference type="SMART" id="SM00822"/>
    </source>
</evidence>
<dbReference type="PANTHER" id="PTHR43639:SF1">
    <property type="entry name" value="SHORT-CHAIN DEHYDROGENASE_REDUCTASE FAMILY PROTEIN"/>
    <property type="match status" value="1"/>
</dbReference>
<name>A0ABS4BMJ8_9HYPH</name>
<evidence type="ECO:0000256" key="1">
    <source>
        <dbReference type="ARBA" id="ARBA00006484"/>
    </source>
</evidence>
<gene>
    <name evidence="4" type="ORF">J6595_19295</name>
</gene>
<dbReference type="Pfam" id="PF13561">
    <property type="entry name" value="adh_short_C2"/>
    <property type="match status" value="1"/>
</dbReference>
<comment type="similarity">
    <text evidence="1">Belongs to the short-chain dehydrogenases/reductases (SDR) family.</text>
</comment>
<dbReference type="SMART" id="SM00822">
    <property type="entry name" value="PKS_KR"/>
    <property type="match status" value="1"/>
</dbReference>
<dbReference type="RefSeq" id="WP_209596794.1">
    <property type="nucleotide sequence ID" value="NZ_JAGJCF010000019.1"/>
</dbReference>
<dbReference type="EMBL" id="JAGJCF010000019">
    <property type="protein sequence ID" value="MBP0617737.1"/>
    <property type="molecule type" value="Genomic_DNA"/>
</dbReference>
<dbReference type="PRINTS" id="PR00081">
    <property type="entry name" value="GDHRDH"/>
</dbReference>
<dbReference type="InterPro" id="IPR020904">
    <property type="entry name" value="Sc_DH/Rdtase_CS"/>
</dbReference>
<dbReference type="InterPro" id="IPR057326">
    <property type="entry name" value="KR_dom"/>
</dbReference>
<comment type="caution">
    <text evidence="4">The sequence shown here is derived from an EMBL/GenBank/DDBJ whole genome shotgun (WGS) entry which is preliminary data.</text>
</comment>
<accession>A0ABS4BMJ8</accession>
<dbReference type="PROSITE" id="PS00061">
    <property type="entry name" value="ADH_SHORT"/>
    <property type="match status" value="1"/>
</dbReference>
<dbReference type="InterPro" id="IPR036291">
    <property type="entry name" value="NAD(P)-bd_dom_sf"/>
</dbReference>
<sequence>MDLQGRKLLVTGAQQGIGEAVARAAAKAGADVAVNYLDDADAAEAIAADIRALGRTAVTLRGDVADLSCHAALVADAAEALGGLDLLCNNAGVYPRQPFLEMTPETWDTTLGINLRGTAFIAQAFARNVKASGAASAAMVSMSSLAVQGWVDSAHYCASKGGIIGLTRALAIELRPLDIRVNCIAPGVIDTAQPRGGYSEEALAELVKTTLPARMGTAEEVADIAVTLLSSKASFVNGQTIHVNGGAFFA</sequence>
<protein>
    <submittedName>
        <fullName evidence="4">SDR family oxidoreductase</fullName>
    </submittedName>
</protein>
<proteinExistence type="inferred from homology"/>
<evidence type="ECO:0000313" key="5">
    <source>
        <dbReference type="Proteomes" id="UP000678276"/>
    </source>
</evidence>
<organism evidence="4 5">
    <name type="scientific">Jiella mangrovi</name>
    <dbReference type="NCBI Taxonomy" id="2821407"/>
    <lineage>
        <taxon>Bacteria</taxon>
        <taxon>Pseudomonadati</taxon>
        <taxon>Pseudomonadota</taxon>
        <taxon>Alphaproteobacteria</taxon>
        <taxon>Hyphomicrobiales</taxon>
        <taxon>Aurantimonadaceae</taxon>
        <taxon>Jiella</taxon>
    </lineage>
</organism>
<feature type="domain" description="Ketoreductase" evidence="3">
    <location>
        <begin position="6"/>
        <end position="191"/>
    </location>
</feature>
<dbReference type="PRINTS" id="PR00080">
    <property type="entry name" value="SDRFAMILY"/>
</dbReference>
<dbReference type="CDD" id="cd05233">
    <property type="entry name" value="SDR_c"/>
    <property type="match status" value="1"/>
</dbReference>
<reference evidence="4 5" key="1">
    <citation type="submission" date="2021-04" db="EMBL/GenBank/DDBJ databases">
        <title>Whole genome sequence of Jiella sp. KSK16Y-1.</title>
        <authorList>
            <person name="Tuo L."/>
        </authorList>
    </citation>
    <scope>NUCLEOTIDE SEQUENCE [LARGE SCALE GENOMIC DNA]</scope>
    <source>
        <strain evidence="4 5">KSK16Y-1</strain>
    </source>
</reference>